<dbReference type="InterPro" id="IPR010679">
    <property type="entry name" value="DUF1254"/>
</dbReference>
<feature type="domain" description="DUF1254" evidence="2">
    <location>
        <begin position="34"/>
        <end position="145"/>
    </location>
</feature>
<reference evidence="3 4" key="1">
    <citation type="submission" date="2021-05" db="EMBL/GenBank/DDBJ databases">
        <title>Croceibacterium sp. LX-88 genome sequence.</title>
        <authorList>
            <person name="Luo X."/>
        </authorList>
    </citation>
    <scope>NUCLEOTIDE SEQUENCE [LARGE SCALE GENOMIC DNA]</scope>
    <source>
        <strain evidence="3 4">LX-88</strain>
    </source>
</reference>
<evidence type="ECO:0000259" key="2">
    <source>
        <dbReference type="Pfam" id="PF06863"/>
    </source>
</evidence>
<dbReference type="InterPro" id="IPR010621">
    <property type="entry name" value="DUF1214"/>
</dbReference>
<organism evidence="3 4">
    <name type="scientific">Croceibacterium selenioxidans</name>
    <dbReference type="NCBI Taxonomy" id="2838833"/>
    <lineage>
        <taxon>Bacteria</taxon>
        <taxon>Pseudomonadati</taxon>
        <taxon>Pseudomonadota</taxon>
        <taxon>Alphaproteobacteria</taxon>
        <taxon>Sphingomonadales</taxon>
        <taxon>Erythrobacteraceae</taxon>
        <taxon>Croceibacterium</taxon>
    </lineage>
</organism>
<dbReference type="EMBL" id="JAHFVK010000003">
    <property type="protein sequence ID" value="MBT2135850.1"/>
    <property type="molecule type" value="Genomic_DNA"/>
</dbReference>
<dbReference type="SUPFAM" id="SSF160935">
    <property type="entry name" value="VPA0735-like"/>
    <property type="match status" value="1"/>
</dbReference>
<gene>
    <name evidence="3" type="ORF">KK137_16045</name>
</gene>
<dbReference type="Gene3D" id="2.60.120.600">
    <property type="entry name" value="Domain of unknown function DUF1214, C-terminal domain"/>
    <property type="match status" value="1"/>
</dbReference>
<name>A0ABS5W7W9_9SPHN</name>
<dbReference type="InterPro" id="IPR037049">
    <property type="entry name" value="DUF1214_C_sf"/>
</dbReference>
<dbReference type="InterPro" id="IPR037050">
    <property type="entry name" value="DUF1254_sf"/>
</dbReference>
<protein>
    <submittedName>
        <fullName evidence="3">DUF1254 domain-containing protein</fullName>
    </submittedName>
</protein>
<dbReference type="Proteomes" id="UP000811255">
    <property type="component" value="Unassembled WGS sequence"/>
</dbReference>
<dbReference type="Pfam" id="PF06742">
    <property type="entry name" value="DUF1214"/>
    <property type="match status" value="1"/>
</dbReference>
<accession>A0ABS5W7W9</accession>
<comment type="caution">
    <text evidence="3">The sequence shown here is derived from an EMBL/GenBank/DDBJ whole genome shotgun (WGS) entry which is preliminary data.</text>
</comment>
<sequence>MRQERPMEAVTRDTFVRAETDTYFANFAKDGAFGRMVHNRGLPDIAHQTVVRMNRDTLYSSGIFDLDAGPVTITLPDAGKRFMSLLLISEDHFNPATYYGAGAYVVTREQVGTRYVALLVRTFVDPQDPADLSAVHALQDAITIDQASPGTFEVPQWDQVSLGQIRDVLKQAGSFEPRLAFGTRETVDPEAHLVGTACGWGGNPAEDAVYVAGRPPNDDGTTVHRLEVKDVPVDGFWSVTVYNKDGYFEANPQNAYSLNNMTAKQDADGYYRIQFGGCDGQVSNCLPIMPGWNYTVRLYRPRAEILDGR</sequence>
<feature type="domain" description="DUF1214" evidence="1">
    <location>
        <begin position="219"/>
        <end position="302"/>
    </location>
</feature>
<dbReference type="Pfam" id="PF06863">
    <property type="entry name" value="DUF1254"/>
    <property type="match status" value="1"/>
</dbReference>
<evidence type="ECO:0000313" key="4">
    <source>
        <dbReference type="Proteomes" id="UP000811255"/>
    </source>
</evidence>
<keyword evidence="4" id="KW-1185">Reference proteome</keyword>
<dbReference type="Gene3D" id="2.60.40.1610">
    <property type="entry name" value="Domain of unknown function DUF1254"/>
    <property type="match status" value="1"/>
</dbReference>
<dbReference type="PANTHER" id="PTHR36509">
    <property type="entry name" value="BLL3101 PROTEIN"/>
    <property type="match status" value="1"/>
</dbReference>
<dbReference type="PANTHER" id="PTHR36509:SF2">
    <property type="entry name" value="BLL3101 PROTEIN"/>
    <property type="match status" value="1"/>
</dbReference>
<evidence type="ECO:0000259" key="1">
    <source>
        <dbReference type="Pfam" id="PF06742"/>
    </source>
</evidence>
<evidence type="ECO:0000313" key="3">
    <source>
        <dbReference type="EMBL" id="MBT2135850.1"/>
    </source>
</evidence>
<proteinExistence type="predicted"/>